<keyword evidence="1" id="KW-0997">Cell inner membrane</keyword>
<evidence type="ECO:0000256" key="1">
    <source>
        <dbReference type="ARBA" id="ARBA00022519"/>
    </source>
</evidence>
<evidence type="ECO:0000313" key="4">
    <source>
        <dbReference type="Proteomes" id="UP000182894"/>
    </source>
</evidence>
<organism evidence="3 4">
    <name type="scientific">Pseudomonas abietaniphila</name>
    <dbReference type="NCBI Taxonomy" id="89065"/>
    <lineage>
        <taxon>Bacteria</taxon>
        <taxon>Pseudomonadati</taxon>
        <taxon>Pseudomonadota</taxon>
        <taxon>Gammaproteobacteria</taxon>
        <taxon>Pseudomonadales</taxon>
        <taxon>Pseudomonadaceae</taxon>
        <taxon>Pseudomonas</taxon>
    </lineage>
</organism>
<dbReference type="AlphaFoldDB" id="A0A1G8KEK1"/>
<dbReference type="InterPro" id="IPR029044">
    <property type="entry name" value="Nucleotide-diphossugar_trans"/>
</dbReference>
<keyword evidence="1" id="KW-1003">Cell membrane</keyword>
<dbReference type="InterPro" id="IPR050834">
    <property type="entry name" value="Glycosyltransf_2"/>
</dbReference>
<dbReference type="Pfam" id="PF00535">
    <property type="entry name" value="Glycos_transf_2"/>
    <property type="match status" value="1"/>
</dbReference>
<keyword evidence="3" id="KW-0808">Transferase</keyword>
<gene>
    <name evidence="3" type="ORF">SAMN05216605_11372</name>
</gene>
<feature type="domain" description="Glycosyltransferase 2-like" evidence="2">
    <location>
        <begin position="20"/>
        <end position="180"/>
    </location>
</feature>
<proteinExistence type="predicted"/>
<dbReference type="InterPro" id="IPR001173">
    <property type="entry name" value="Glyco_trans_2-like"/>
</dbReference>
<dbReference type="Gene3D" id="3.90.550.10">
    <property type="entry name" value="Spore Coat Polysaccharide Biosynthesis Protein SpsA, Chain A"/>
    <property type="match status" value="1"/>
</dbReference>
<dbReference type="Proteomes" id="UP000182894">
    <property type="component" value="Unassembled WGS sequence"/>
</dbReference>
<dbReference type="OrthoDB" id="8742915at2"/>
<dbReference type="GO" id="GO:0016740">
    <property type="term" value="F:transferase activity"/>
    <property type="evidence" value="ECO:0007669"/>
    <property type="project" value="UniProtKB-KW"/>
</dbReference>
<dbReference type="CDD" id="cd00761">
    <property type="entry name" value="Glyco_tranf_GTA_type"/>
    <property type="match status" value="1"/>
</dbReference>
<keyword evidence="4" id="KW-1185">Reference proteome</keyword>
<dbReference type="PANTHER" id="PTHR43685:SF2">
    <property type="entry name" value="GLYCOSYLTRANSFERASE 2-LIKE DOMAIN-CONTAINING PROTEIN"/>
    <property type="match status" value="1"/>
</dbReference>
<dbReference type="STRING" id="89065.SAMN05216605_11372"/>
<dbReference type="PANTHER" id="PTHR43685">
    <property type="entry name" value="GLYCOSYLTRANSFERASE"/>
    <property type="match status" value="1"/>
</dbReference>
<evidence type="ECO:0000313" key="3">
    <source>
        <dbReference type="EMBL" id="SDI41829.1"/>
    </source>
</evidence>
<reference evidence="4" key="1">
    <citation type="submission" date="2016-10" db="EMBL/GenBank/DDBJ databases">
        <authorList>
            <person name="Varghese N."/>
            <person name="Submissions S."/>
        </authorList>
    </citation>
    <scope>NUCLEOTIDE SEQUENCE [LARGE SCALE GENOMIC DNA]</scope>
    <source>
        <strain evidence="4">ATCC 700689</strain>
    </source>
</reference>
<evidence type="ECO:0000259" key="2">
    <source>
        <dbReference type="Pfam" id="PF00535"/>
    </source>
</evidence>
<keyword evidence="1" id="KW-0472">Membrane</keyword>
<sequence length="300" mass="34100">MTEHITPDIRPKDDSMPLVSIIAPCYNAEKYLDVALASIFAQDYPNVEVIIVDDGSTDNSVPMLRALQGQYDFQLYSQANQGVSAALNHGLRYARGEYVCTPDLDDIMLPSSVRLRADYLNQHPEVGCVGALIIYMDSEGNDTKSQKLAGIQKLSFDEILGDALVVGAPVSLYRMDALKTVDFYDPEIRVQDFQMTLKIASKGYEVHVLPVSVTRYRRHPNNLSRRYKVLFDADMRTIAPYRSHPAYNRGLTAIINKALKYAVVSDKKYAWTLLRSIPLRQFNRTTFRRFKRLLLHRQSS</sequence>
<name>A0A1G8KEK1_9PSED</name>
<protein>
    <submittedName>
        <fullName evidence="3">Alpha-1,6-rhamnosyltransferase</fullName>
    </submittedName>
</protein>
<dbReference type="RefSeq" id="WP_074755930.1">
    <property type="nucleotide sequence ID" value="NZ_FNCO01000013.1"/>
</dbReference>
<accession>A0A1G8KEK1</accession>
<dbReference type="SUPFAM" id="SSF53448">
    <property type="entry name" value="Nucleotide-diphospho-sugar transferases"/>
    <property type="match status" value="1"/>
</dbReference>
<dbReference type="EMBL" id="FNCO01000013">
    <property type="protein sequence ID" value="SDI41829.1"/>
    <property type="molecule type" value="Genomic_DNA"/>
</dbReference>